<dbReference type="PANTHER" id="PTHR11802">
    <property type="entry name" value="SERINE PROTEASE FAMILY S10 SERINE CARBOXYPEPTIDASE"/>
    <property type="match status" value="1"/>
</dbReference>
<feature type="signal peptide" evidence="6">
    <location>
        <begin position="1"/>
        <end position="17"/>
    </location>
</feature>
<evidence type="ECO:0000256" key="2">
    <source>
        <dbReference type="ARBA" id="ARBA00022645"/>
    </source>
</evidence>
<dbReference type="GO" id="GO:0000324">
    <property type="term" value="C:fungal-type vacuole"/>
    <property type="evidence" value="ECO:0007669"/>
    <property type="project" value="TreeGrafter"/>
</dbReference>
<keyword evidence="4" id="KW-0378">Hydrolase</keyword>
<dbReference type="PRINTS" id="PR00724">
    <property type="entry name" value="CRBOXYPTASEC"/>
</dbReference>
<reference evidence="7" key="1">
    <citation type="journal article" date="2017" name="Mycologia">
        <title>Fusarium algeriense, sp. nov., a novel toxigenic crown rot pathogen of durum wheat from Algeria is nested in the Fusarium burgessii species complex.</title>
        <authorList>
            <person name="Laraba I."/>
            <person name="Keddad A."/>
            <person name="Boureghda H."/>
            <person name="Abdallah N."/>
            <person name="Vaughan M.M."/>
            <person name="Proctor R.H."/>
            <person name="Busman M."/>
            <person name="O'Donnell K."/>
        </authorList>
    </citation>
    <scope>NUCLEOTIDE SEQUENCE</scope>
    <source>
        <strain evidence="7">NRRL 25174</strain>
    </source>
</reference>
<dbReference type="GO" id="GO:0004185">
    <property type="term" value="F:serine-type carboxypeptidase activity"/>
    <property type="evidence" value="ECO:0007669"/>
    <property type="project" value="InterPro"/>
</dbReference>
<feature type="chain" id="PRO_5040353441" evidence="6">
    <location>
        <begin position="18"/>
        <end position="554"/>
    </location>
</feature>
<keyword evidence="5" id="KW-0325">Glycoprotein</keyword>
<dbReference type="OrthoDB" id="443318at2759"/>
<name>A0A9P5E0P5_9HYPO</name>
<keyword evidence="8" id="KW-1185">Reference proteome</keyword>
<evidence type="ECO:0000256" key="4">
    <source>
        <dbReference type="ARBA" id="ARBA00022801"/>
    </source>
</evidence>
<dbReference type="GO" id="GO:0006508">
    <property type="term" value="P:proteolysis"/>
    <property type="evidence" value="ECO:0007669"/>
    <property type="project" value="UniProtKB-KW"/>
</dbReference>
<organism evidence="7 8">
    <name type="scientific">Fusarium beomiforme</name>
    <dbReference type="NCBI Taxonomy" id="44412"/>
    <lineage>
        <taxon>Eukaryota</taxon>
        <taxon>Fungi</taxon>
        <taxon>Dikarya</taxon>
        <taxon>Ascomycota</taxon>
        <taxon>Pezizomycotina</taxon>
        <taxon>Sordariomycetes</taxon>
        <taxon>Hypocreomycetidae</taxon>
        <taxon>Hypocreales</taxon>
        <taxon>Nectriaceae</taxon>
        <taxon>Fusarium</taxon>
        <taxon>Fusarium burgessii species complex</taxon>
    </lineage>
</organism>
<dbReference type="SUPFAM" id="SSF53474">
    <property type="entry name" value="alpha/beta-Hydrolases"/>
    <property type="match status" value="1"/>
</dbReference>
<evidence type="ECO:0000256" key="1">
    <source>
        <dbReference type="ARBA" id="ARBA00009431"/>
    </source>
</evidence>
<comment type="similarity">
    <text evidence="1">Belongs to the peptidase S10 family.</text>
</comment>
<comment type="caution">
    <text evidence="7">The sequence shown here is derived from an EMBL/GenBank/DDBJ whole genome shotgun (WGS) entry which is preliminary data.</text>
</comment>
<dbReference type="EMBL" id="PVQB02000146">
    <property type="protein sequence ID" value="KAF4342355.1"/>
    <property type="molecule type" value="Genomic_DNA"/>
</dbReference>
<gene>
    <name evidence="7" type="ORF">FBEOM_3762</name>
</gene>
<keyword evidence="2 7" id="KW-0121">Carboxypeptidase</keyword>
<evidence type="ECO:0000313" key="7">
    <source>
        <dbReference type="EMBL" id="KAF4342355.1"/>
    </source>
</evidence>
<reference evidence="7" key="2">
    <citation type="submission" date="2020-02" db="EMBL/GenBank/DDBJ databases">
        <title>Identification and distribution of gene clusters putatively required for synthesis of sphingolipid metabolism inhibitors in phylogenetically diverse species of the filamentous fungus Fusarium.</title>
        <authorList>
            <person name="Kim H.-S."/>
            <person name="Busman M."/>
            <person name="Brown D.W."/>
            <person name="Divon H."/>
            <person name="Uhlig S."/>
            <person name="Proctor R.H."/>
        </authorList>
    </citation>
    <scope>NUCLEOTIDE SEQUENCE</scope>
    <source>
        <strain evidence="7">NRRL 25174</strain>
    </source>
</reference>
<sequence length="554" mass="61808">MRLSKGFVLTFGSLVVAQSWVAAPKGLEVVSSKLFNGAEISYKKTSVCETTEGVNAYSGYVTLPKSLLPDFQHWDDKQKAHLFFWYFEARNNPSTAPTSIYIGGGPGSSSFDNTNGFPCSVNSDSNSTTLNHLSWNKHVNMLYIDQPLGTGFSFPKWQTKNDEISLWTSSYGGFYGPNYFSYFQDQNALIANSKPTFENATILNLATLGLQEPGIDARAMAKGYPDYGHHNNYGLQFFDDKTYKGMLKKIEEPETGCYALTDKCRALVAEGDPERFGKNDTVNEACVAATNLCFFEIQGTYQALSDRSPFDITHSNITLFPKPYIENFFNQPWVQRDLGVPLNFTTGFNNIGKVWLGQTGDIMIGSLHAVERVIERGVNVALIYADRDYRCPWYGGENISLSLNFPSAEEFRSAGYTPIKTNCSYTGGFVREHGNVSFSRIFESGHGVAGYQPETLSVIFNRVMSRRDLATGEVDLRKHTGYKTKGRKSIRDVRDKVPESPENTCFVRDAPLSCTDEQLEALALGTAKVQDWVVIEPKGKKPKAMKPERKGRIV</sequence>
<dbReference type="Proteomes" id="UP000730481">
    <property type="component" value="Unassembled WGS sequence"/>
</dbReference>
<dbReference type="InterPro" id="IPR029058">
    <property type="entry name" value="AB_hydrolase_fold"/>
</dbReference>
<dbReference type="InterPro" id="IPR001563">
    <property type="entry name" value="Peptidase_S10"/>
</dbReference>
<evidence type="ECO:0000256" key="3">
    <source>
        <dbReference type="ARBA" id="ARBA00022670"/>
    </source>
</evidence>
<evidence type="ECO:0000313" key="8">
    <source>
        <dbReference type="Proteomes" id="UP000730481"/>
    </source>
</evidence>
<dbReference type="Pfam" id="PF00450">
    <property type="entry name" value="Peptidase_S10"/>
    <property type="match status" value="1"/>
</dbReference>
<keyword evidence="3" id="KW-0645">Protease</keyword>
<proteinExistence type="inferred from homology"/>
<dbReference type="PANTHER" id="PTHR11802:SF64">
    <property type="entry name" value="CARBOXYPEPTIDASE"/>
    <property type="match status" value="1"/>
</dbReference>
<dbReference type="Gene3D" id="3.40.50.1820">
    <property type="entry name" value="alpha/beta hydrolase"/>
    <property type="match status" value="1"/>
</dbReference>
<evidence type="ECO:0000256" key="6">
    <source>
        <dbReference type="SAM" id="SignalP"/>
    </source>
</evidence>
<keyword evidence="6" id="KW-0732">Signal</keyword>
<dbReference type="AlphaFoldDB" id="A0A9P5E0P5"/>
<evidence type="ECO:0000256" key="5">
    <source>
        <dbReference type="ARBA" id="ARBA00023180"/>
    </source>
</evidence>
<accession>A0A9P5E0P5</accession>
<protein>
    <submittedName>
        <fullName evidence="7">Carboxypeptidase S1 like A</fullName>
    </submittedName>
</protein>